<feature type="chain" id="PRO_5003606491" evidence="4">
    <location>
        <begin position="25"/>
        <end position="532"/>
    </location>
</feature>
<dbReference type="Gene3D" id="3.90.76.10">
    <property type="entry name" value="Dipeptide-binding Protein, Domain 1"/>
    <property type="match status" value="1"/>
</dbReference>
<dbReference type="RefSeq" id="WP_014415853.1">
    <property type="nucleotide sequence ID" value="NC_017059.1"/>
</dbReference>
<comment type="similarity">
    <text evidence="2">Belongs to the bacterial solute-binding protein 5 family.</text>
</comment>
<dbReference type="HOGENOM" id="CLU_017028_7_0_5"/>
<dbReference type="GO" id="GO:1904680">
    <property type="term" value="F:peptide transmembrane transporter activity"/>
    <property type="evidence" value="ECO:0007669"/>
    <property type="project" value="TreeGrafter"/>
</dbReference>
<dbReference type="PATRIC" id="fig|1150469.3.peg.2951"/>
<evidence type="ECO:0000313" key="6">
    <source>
        <dbReference type="EMBL" id="CCG09222.1"/>
    </source>
</evidence>
<dbReference type="InterPro" id="IPR000914">
    <property type="entry name" value="SBP_5_dom"/>
</dbReference>
<dbReference type="EMBL" id="HE663493">
    <property type="protein sequence ID" value="CCG09222.1"/>
    <property type="molecule type" value="Genomic_DNA"/>
</dbReference>
<dbReference type="CDD" id="cd08493">
    <property type="entry name" value="PBP2_DppA_like"/>
    <property type="match status" value="1"/>
</dbReference>
<name>H6SMT7_PARPM</name>
<accession>H6SMT7</accession>
<dbReference type="KEGG" id="rpm:RSPPHO_02596"/>
<dbReference type="AlphaFoldDB" id="H6SMT7"/>
<dbReference type="PANTHER" id="PTHR30290">
    <property type="entry name" value="PERIPLASMIC BINDING COMPONENT OF ABC TRANSPORTER"/>
    <property type="match status" value="1"/>
</dbReference>
<feature type="signal peptide" evidence="4">
    <location>
        <begin position="1"/>
        <end position="24"/>
    </location>
</feature>
<gene>
    <name evidence="6" type="ORF">RSPPHO_02596</name>
</gene>
<proteinExistence type="inferred from homology"/>
<dbReference type="GO" id="GO:0030288">
    <property type="term" value="C:outer membrane-bounded periplasmic space"/>
    <property type="evidence" value="ECO:0007669"/>
    <property type="project" value="TreeGrafter"/>
</dbReference>
<organism evidence="6 7">
    <name type="scientific">Pararhodospirillum photometricum DSM 122</name>
    <dbReference type="NCBI Taxonomy" id="1150469"/>
    <lineage>
        <taxon>Bacteria</taxon>
        <taxon>Pseudomonadati</taxon>
        <taxon>Pseudomonadota</taxon>
        <taxon>Alphaproteobacteria</taxon>
        <taxon>Rhodospirillales</taxon>
        <taxon>Rhodospirillaceae</taxon>
        <taxon>Pararhodospirillum</taxon>
    </lineage>
</organism>
<keyword evidence="3 4" id="KW-0732">Signal</keyword>
<dbReference type="Proteomes" id="UP000033220">
    <property type="component" value="Chromosome DSM 122"/>
</dbReference>
<dbReference type="PANTHER" id="PTHR30290:SF38">
    <property type="entry name" value="D,D-DIPEPTIDE-BINDING PERIPLASMIC PROTEIN DDPA-RELATED"/>
    <property type="match status" value="1"/>
</dbReference>
<dbReference type="Gene3D" id="3.10.105.10">
    <property type="entry name" value="Dipeptide-binding Protein, Domain 3"/>
    <property type="match status" value="1"/>
</dbReference>
<evidence type="ECO:0000256" key="1">
    <source>
        <dbReference type="ARBA" id="ARBA00004418"/>
    </source>
</evidence>
<evidence type="ECO:0000313" key="7">
    <source>
        <dbReference type="Proteomes" id="UP000033220"/>
    </source>
</evidence>
<sequence>MKQRARIRTTLLIGLALANTPAWAAPPASRPLVACLAEGPRILNPALSPAPATRDTVGRTVYEGLTRFRPGTTTVEPGLAEGWTVSEDGKTYTFVLRPTVSFHSTARFTPTRPLEAQDVVWTLARQGKDDHPFHRVSGATYETYTALGLGDLIERIEALDARTVRLTLTRPWAPLPAALAMEFAGIHSAEYAQARLKAGAPEDVDRFPVGTGPYVLREATDDTLRFDAHLGYWEGKPGLETLVIKIVPDDSQRAQKLRAGECHMIDAVAPADLEPLRTTPGVALPQGPGLALSVLAFNTEKPPFDSLAVRRILAQALDPVALVAGPFNGRGVPLTRALPPAQWPLPEAPPPTLATSDTLKAELAALPAIGPITLWALPVRRASLPDPKAAALWVKAAWEALGLSVTVETLDWGDYLKRARAGDAQALFLTWSTDTGDPDDFLSLLGCEAVGGFNVARWCHKPFDDLLRRGRQSVDPEERVWIYRDALALVRDQVPWVPLAAPLLMQAHRTSVTGWTVSPFGGPSFRAVGMTP</sequence>
<evidence type="ECO:0000256" key="2">
    <source>
        <dbReference type="ARBA" id="ARBA00005695"/>
    </source>
</evidence>
<evidence type="ECO:0000259" key="5">
    <source>
        <dbReference type="Pfam" id="PF00496"/>
    </source>
</evidence>
<dbReference type="Pfam" id="PF00496">
    <property type="entry name" value="SBP_bac_5"/>
    <property type="match status" value="1"/>
</dbReference>
<dbReference type="InterPro" id="IPR030678">
    <property type="entry name" value="Peptide/Ni-bd"/>
</dbReference>
<dbReference type="InterPro" id="IPR039424">
    <property type="entry name" value="SBP_5"/>
</dbReference>
<dbReference type="OrthoDB" id="9803988at2"/>
<keyword evidence="7" id="KW-1185">Reference proteome</keyword>
<protein>
    <submittedName>
        <fullName evidence="6">Extracellular solute-binding protein, family 5</fullName>
    </submittedName>
</protein>
<comment type="subcellular location">
    <subcellularLocation>
        <location evidence="1">Periplasm</location>
    </subcellularLocation>
</comment>
<dbReference type="GO" id="GO:0042938">
    <property type="term" value="P:dipeptide transport"/>
    <property type="evidence" value="ECO:0007669"/>
    <property type="project" value="TreeGrafter"/>
</dbReference>
<evidence type="ECO:0000256" key="3">
    <source>
        <dbReference type="ARBA" id="ARBA00022729"/>
    </source>
</evidence>
<feature type="domain" description="Solute-binding protein family 5" evidence="5">
    <location>
        <begin position="74"/>
        <end position="446"/>
    </location>
</feature>
<dbReference type="eggNOG" id="COG0747">
    <property type="taxonomic scope" value="Bacteria"/>
</dbReference>
<dbReference type="SUPFAM" id="SSF53850">
    <property type="entry name" value="Periplasmic binding protein-like II"/>
    <property type="match status" value="1"/>
</dbReference>
<dbReference type="STRING" id="1150469.RSPPHO_02596"/>
<evidence type="ECO:0000256" key="4">
    <source>
        <dbReference type="SAM" id="SignalP"/>
    </source>
</evidence>
<dbReference type="Gene3D" id="3.40.190.10">
    <property type="entry name" value="Periplasmic binding protein-like II"/>
    <property type="match status" value="1"/>
</dbReference>
<reference evidence="6 7" key="1">
    <citation type="submission" date="2012-02" db="EMBL/GenBank/DDBJ databases">
        <title>Shotgun genome sequence of Phaeospirillum photometricum DSM 122.</title>
        <authorList>
            <person name="Duquesne K."/>
            <person name="Sturgis J."/>
        </authorList>
    </citation>
    <scope>NUCLEOTIDE SEQUENCE [LARGE SCALE GENOMIC DNA]</scope>
    <source>
        <strain evidence="7">DSM122</strain>
    </source>
</reference>
<dbReference type="PIRSF" id="PIRSF002741">
    <property type="entry name" value="MppA"/>
    <property type="match status" value="1"/>
</dbReference>
<dbReference type="GO" id="GO:0043190">
    <property type="term" value="C:ATP-binding cassette (ABC) transporter complex"/>
    <property type="evidence" value="ECO:0007669"/>
    <property type="project" value="InterPro"/>
</dbReference>